<dbReference type="CDD" id="cd05568">
    <property type="entry name" value="PTS_IIB_bgl_like"/>
    <property type="match status" value="1"/>
</dbReference>
<dbReference type="InterPro" id="IPR036388">
    <property type="entry name" value="WH-like_DNA-bd_sf"/>
</dbReference>
<keyword evidence="3" id="KW-0805">Transcription regulation</keyword>
<dbReference type="PROSITE" id="PS51094">
    <property type="entry name" value="PTS_EIIA_TYPE_2"/>
    <property type="match status" value="1"/>
</dbReference>
<dbReference type="Gene3D" id="3.40.50.2300">
    <property type="match status" value="1"/>
</dbReference>
<evidence type="ECO:0000259" key="7">
    <source>
        <dbReference type="PROSITE" id="PS51099"/>
    </source>
</evidence>
<feature type="domain" description="PTS EIIB type-2" evidence="7">
    <location>
        <begin position="417"/>
        <end position="505"/>
    </location>
</feature>
<dbReference type="KEGG" id="aqt:FN924_02815"/>
<dbReference type="PANTHER" id="PTHR30185:SF9">
    <property type="entry name" value="MANNITOL-SPECIFIC PHOSPHOTRANSFERASE ENZYME IIA COMPONENT"/>
    <property type="match status" value="1"/>
</dbReference>
<dbReference type="InterPro" id="IPR002178">
    <property type="entry name" value="PTS_EIIA_type-2_dom"/>
</dbReference>
<keyword evidence="5" id="KW-0804">Transcription</keyword>
<evidence type="ECO:0000256" key="2">
    <source>
        <dbReference type="ARBA" id="ARBA00022737"/>
    </source>
</evidence>
<name>A0A516KCV0_9BACI</name>
<dbReference type="GO" id="GO:0008982">
    <property type="term" value="F:protein-N(PI)-phosphohistidine-sugar phosphotransferase activity"/>
    <property type="evidence" value="ECO:0007669"/>
    <property type="project" value="InterPro"/>
</dbReference>
<keyword evidence="10" id="KW-1185">Reference proteome</keyword>
<dbReference type="GO" id="GO:0006355">
    <property type="term" value="P:regulation of DNA-templated transcription"/>
    <property type="evidence" value="ECO:0007669"/>
    <property type="project" value="InterPro"/>
</dbReference>
<dbReference type="PROSITE" id="PS51099">
    <property type="entry name" value="PTS_EIIB_TYPE_2"/>
    <property type="match status" value="1"/>
</dbReference>
<dbReference type="SUPFAM" id="SSF55804">
    <property type="entry name" value="Phoshotransferase/anion transport protein"/>
    <property type="match status" value="1"/>
</dbReference>
<proteinExistence type="predicted"/>
<evidence type="ECO:0000256" key="1">
    <source>
        <dbReference type="ARBA" id="ARBA00022679"/>
    </source>
</evidence>
<feature type="domain" description="PTS EIIA type-2" evidence="6">
    <location>
        <begin position="557"/>
        <end position="700"/>
    </location>
</feature>
<evidence type="ECO:0000256" key="5">
    <source>
        <dbReference type="ARBA" id="ARBA00023163"/>
    </source>
</evidence>
<feature type="domain" description="PRD" evidence="8">
    <location>
        <begin position="194"/>
        <end position="299"/>
    </location>
</feature>
<dbReference type="EMBL" id="CP041666">
    <property type="protein sequence ID" value="QDP39219.1"/>
    <property type="molecule type" value="Genomic_DNA"/>
</dbReference>
<gene>
    <name evidence="9" type="ORF">FN924_02815</name>
</gene>
<keyword evidence="1" id="KW-0808">Transferase</keyword>
<dbReference type="AlphaFoldDB" id="A0A516KCV0"/>
<dbReference type="InterPro" id="IPR036390">
    <property type="entry name" value="WH_DNA-bd_sf"/>
</dbReference>
<keyword evidence="4" id="KW-0010">Activator</keyword>
<dbReference type="Gene3D" id="3.40.930.10">
    <property type="entry name" value="Mannitol-specific EII, Chain A"/>
    <property type="match status" value="1"/>
</dbReference>
<feature type="domain" description="PRD" evidence="8">
    <location>
        <begin position="305"/>
        <end position="412"/>
    </location>
</feature>
<organism evidence="9 10">
    <name type="scientific">Radiobacillus deserti</name>
    <dbReference type="NCBI Taxonomy" id="2594883"/>
    <lineage>
        <taxon>Bacteria</taxon>
        <taxon>Bacillati</taxon>
        <taxon>Bacillota</taxon>
        <taxon>Bacilli</taxon>
        <taxon>Bacillales</taxon>
        <taxon>Bacillaceae</taxon>
        <taxon>Radiobacillus</taxon>
    </lineage>
</organism>
<protein>
    <submittedName>
        <fullName evidence="9">BglG family transcription antiterminator</fullName>
    </submittedName>
</protein>
<evidence type="ECO:0000256" key="4">
    <source>
        <dbReference type="ARBA" id="ARBA00023159"/>
    </source>
</evidence>
<dbReference type="InterPro" id="IPR013196">
    <property type="entry name" value="HTH_11"/>
</dbReference>
<reference evidence="9 10" key="1">
    <citation type="submission" date="2019-07" db="EMBL/GenBank/DDBJ databases">
        <authorList>
            <person name="Li J."/>
        </authorList>
    </citation>
    <scope>NUCLEOTIDE SEQUENCE [LARGE SCALE GENOMIC DNA]</scope>
    <source>
        <strain evidence="9 10">TKL69</strain>
    </source>
</reference>
<dbReference type="InterPro" id="IPR016152">
    <property type="entry name" value="PTrfase/Anion_transptr"/>
</dbReference>
<dbReference type="PROSITE" id="PS51372">
    <property type="entry name" value="PRD_2"/>
    <property type="match status" value="2"/>
</dbReference>
<dbReference type="Pfam" id="PF00359">
    <property type="entry name" value="PTS_EIIA_2"/>
    <property type="match status" value="1"/>
</dbReference>
<dbReference type="Pfam" id="PF08279">
    <property type="entry name" value="HTH_11"/>
    <property type="match status" value="1"/>
</dbReference>
<dbReference type="InterPro" id="IPR011608">
    <property type="entry name" value="PRD"/>
</dbReference>
<dbReference type="InterPro" id="IPR007737">
    <property type="entry name" value="Mga_HTH"/>
</dbReference>
<dbReference type="Gene3D" id="1.10.1790.10">
    <property type="entry name" value="PRD domain"/>
    <property type="match status" value="2"/>
</dbReference>
<dbReference type="Pfam" id="PF00874">
    <property type="entry name" value="PRD"/>
    <property type="match status" value="2"/>
</dbReference>
<dbReference type="Proteomes" id="UP000315215">
    <property type="component" value="Chromosome"/>
</dbReference>
<dbReference type="CDD" id="cd00211">
    <property type="entry name" value="PTS_IIA_fru"/>
    <property type="match status" value="1"/>
</dbReference>
<accession>A0A516KCV0</accession>
<dbReference type="InterPro" id="IPR036095">
    <property type="entry name" value="PTS_EIIB-like_sf"/>
</dbReference>
<keyword evidence="2" id="KW-0677">Repeat</keyword>
<dbReference type="PANTHER" id="PTHR30185">
    <property type="entry name" value="CRYPTIC BETA-GLUCOSIDE BGL OPERON ANTITERMINATOR"/>
    <property type="match status" value="1"/>
</dbReference>
<dbReference type="SUPFAM" id="SSF46785">
    <property type="entry name" value="Winged helix' DNA-binding domain"/>
    <property type="match status" value="1"/>
</dbReference>
<sequence>MNDMMDERSTIILSKLAQTQDYISLKYLTETLGISRRTLYYDLEKINDWLADNQMEQVKRASKRGYYLESETRTKISQLLGHVHEPTYYYTKKERHVLIVLLVIISKEKLFMKDFEELTKVSRGTIANDLKEITYYLKQTFELSLFFQRKTGYQVEGSEFEIRKAIASSLEQLLLKWKWEEVLRKFPTIFFGSSETLCKRKEIRALLLDGEQELGNELTDETLSWLSMQVLILIKRVRDGFNVRIDSDEKCVLKSTKEHRVAEKLIQKLSKQENLTIPSDEVYFVTMHVLGAKVNKLEIDSDKNQEMERLKHVISLMIKDFQNYACIMFHDVLELQRTMFAHLKPAYYRIKYGVETTNELTETISTNYPEIFQLTTKVVSHLENLVHQKVSDSEIAYIAMHFGGWLKREGKQPVRRLRALIVCENGIGTSTILRGQLEHLLSTVDIVGNVSLRQYQQSNYDIDVIFSTSPIMENNTPVVMVNPILTDAEKEMLLARFSAVKTNRERSSPKTKELLEVIRKHADIANEKQLEIELEQLIQQKHHSFTSKEFEKPMLNELLTKDMIQIISQVNDWEESITLASKPLLDKEYITDLYVKAMIENIHELGPYVVIAPKIAIPHARPEFGVNRLGMSMLIVRDGVRFSEQEKHFAQLIIVLAAIDNETHLKALSQLTDLLSDKKSLERLLSIESVEEAASLIQNYSYA</sequence>
<evidence type="ECO:0000313" key="10">
    <source>
        <dbReference type="Proteomes" id="UP000315215"/>
    </source>
</evidence>
<dbReference type="InterPro" id="IPR036634">
    <property type="entry name" value="PRD_sf"/>
</dbReference>
<dbReference type="SUPFAM" id="SSF52794">
    <property type="entry name" value="PTS system IIB component-like"/>
    <property type="match status" value="1"/>
</dbReference>
<dbReference type="SUPFAM" id="SSF63520">
    <property type="entry name" value="PTS-regulatory domain, PRD"/>
    <property type="match status" value="2"/>
</dbReference>
<dbReference type="InterPro" id="IPR013011">
    <property type="entry name" value="PTS_EIIB_2"/>
</dbReference>
<dbReference type="InterPro" id="IPR050661">
    <property type="entry name" value="BglG_antiterminators"/>
</dbReference>
<dbReference type="PROSITE" id="PS00372">
    <property type="entry name" value="PTS_EIIA_TYPE_2_HIS"/>
    <property type="match status" value="1"/>
</dbReference>
<evidence type="ECO:0000259" key="8">
    <source>
        <dbReference type="PROSITE" id="PS51372"/>
    </source>
</evidence>
<evidence type="ECO:0000313" key="9">
    <source>
        <dbReference type="EMBL" id="QDP39219.1"/>
    </source>
</evidence>
<evidence type="ECO:0000256" key="3">
    <source>
        <dbReference type="ARBA" id="ARBA00023015"/>
    </source>
</evidence>
<evidence type="ECO:0000259" key="6">
    <source>
        <dbReference type="PROSITE" id="PS51094"/>
    </source>
</evidence>
<dbReference type="GO" id="GO:0009401">
    <property type="term" value="P:phosphoenolpyruvate-dependent sugar phosphotransferase system"/>
    <property type="evidence" value="ECO:0007669"/>
    <property type="project" value="InterPro"/>
</dbReference>
<dbReference type="Pfam" id="PF05043">
    <property type="entry name" value="Mga"/>
    <property type="match status" value="1"/>
</dbReference>
<dbReference type="Gene3D" id="1.10.10.10">
    <property type="entry name" value="Winged helix-like DNA-binding domain superfamily/Winged helix DNA-binding domain"/>
    <property type="match status" value="1"/>
</dbReference>